<proteinExistence type="inferred from homology"/>
<dbReference type="InterPro" id="IPR020904">
    <property type="entry name" value="Sc_DH/Rdtase_CS"/>
</dbReference>
<keyword evidence="4" id="KW-0560">Oxidoreductase</keyword>
<name>A0AAD8LTH5_ACIOX</name>
<dbReference type="PIRSF" id="PIRSF000126">
    <property type="entry name" value="11-beta-HSD1"/>
    <property type="match status" value="1"/>
</dbReference>
<comment type="subcellular location">
    <subcellularLocation>
        <location evidence="1">Endoplasmic reticulum</location>
    </subcellularLocation>
</comment>
<dbReference type="EMBL" id="JAGXEW010000002">
    <property type="protein sequence ID" value="KAK1174521.1"/>
    <property type="molecule type" value="Genomic_DNA"/>
</dbReference>
<dbReference type="Pfam" id="PF00106">
    <property type="entry name" value="adh_short"/>
    <property type="match status" value="1"/>
</dbReference>
<evidence type="ECO:0000313" key="8">
    <source>
        <dbReference type="Proteomes" id="UP001230051"/>
    </source>
</evidence>
<evidence type="ECO:0000256" key="1">
    <source>
        <dbReference type="ARBA" id="ARBA00004240"/>
    </source>
</evidence>
<comment type="caution">
    <text evidence="7">The sequence shown here is derived from an EMBL/GenBank/DDBJ whole genome shotgun (WGS) entry which is preliminary data.</text>
</comment>
<accession>A0AAD8LTH5</accession>
<dbReference type="PRINTS" id="PR00081">
    <property type="entry name" value="GDHRDH"/>
</dbReference>
<evidence type="ECO:0000256" key="5">
    <source>
        <dbReference type="RuleBase" id="RU000363"/>
    </source>
</evidence>
<dbReference type="AlphaFoldDB" id="A0AAD8LTH5"/>
<organism evidence="7 8">
    <name type="scientific">Acipenser oxyrinchus oxyrinchus</name>
    <dbReference type="NCBI Taxonomy" id="40147"/>
    <lineage>
        <taxon>Eukaryota</taxon>
        <taxon>Metazoa</taxon>
        <taxon>Chordata</taxon>
        <taxon>Craniata</taxon>
        <taxon>Vertebrata</taxon>
        <taxon>Euteleostomi</taxon>
        <taxon>Actinopterygii</taxon>
        <taxon>Chondrostei</taxon>
        <taxon>Acipenseriformes</taxon>
        <taxon>Acipenseridae</taxon>
        <taxon>Acipenser</taxon>
    </lineage>
</organism>
<evidence type="ECO:0000256" key="6">
    <source>
        <dbReference type="SAM" id="Phobius"/>
    </source>
</evidence>
<sequence>MGFLDLILISLGAIVALVYVLKFIKLVKILFPKTWCPLSRSFFSSLGEWAVITGGTDGIGKAYAFELAKRGMNIVLISRTLEKLNKVAKEIEDDTGRSVKVIASDFTREDIYENIEDNLKGLDVGILVNNVGMLFSPIPHRFLDVENLDTAITNLINCNMKSLVMMSKIILPHMEKRKKGVILNLSSGTGCFPYPLYSTYSASKVFVDRFSRGLQAEYGYKGVIIQSVAPYGVSTPMTQNQKANMVNKTAEDFVNESLDRVLVGDHIHGCFAHEILALIIKTIPLWVLHSTITQEKVIDHVKNRLS</sequence>
<keyword evidence="2" id="KW-0521">NADP</keyword>
<dbReference type="GO" id="GO:0016491">
    <property type="term" value="F:oxidoreductase activity"/>
    <property type="evidence" value="ECO:0007669"/>
    <property type="project" value="UniProtKB-KW"/>
</dbReference>
<keyword evidence="8" id="KW-1185">Reference proteome</keyword>
<evidence type="ECO:0000256" key="2">
    <source>
        <dbReference type="ARBA" id="ARBA00022857"/>
    </source>
</evidence>
<evidence type="ECO:0000256" key="4">
    <source>
        <dbReference type="ARBA" id="ARBA00023002"/>
    </source>
</evidence>
<evidence type="ECO:0000313" key="7">
    <source>
        <dbReference type="EMBL" id="KAK1174521.1"/>
    </source>
</evidence>
<gene>
    <name evidence="7" type="primary">HSD17B3</name>
    <name evidence="7" type="ORF">AOXY_G2027</name>
</gene>
<dbReference type="PANTHER" id="PTHR43899:SF7">
    <property type="entry name" value="17-BETA-HYDROXYSTEROID DEHYDROGENASE TYPE 3"/>
    <property type="match status" value="1"/>
</dbReference>
<dbReference type="FunFam" id="3.40.50.720:FF:000137">
    <property type="entry name" value="Hydroxysteroid (17-beta) dehydrogenase 3"/>
    <property type="match status" value="1"/>
</dbReference>
<dbReference type="InterPro" id="IPR036291">
    <property type="entry name" value="NAD(P)-bd_dom_sf"/>
</dbReference>
<dbReference type="PRINTS" id="PR00080">
    <property type="entry name" value="SDRFAMILY"/>
</dbReference>
<dbReference type="Proteomes" id="UP001230051">
    <property type="component" value="Unassembled WGS sequence"/>
</dbReference>
<dbReference type="InterPro" id="IPR002347">
    <property type="entry name" value="SDR_fam"/>
</dbReference>
<dbReference type="PROSITE" id="PS00061">
    <property type="entry name" value="ADH_SHORT"/>
    <property type="match status" value="1"/>
</dbReference>
<keyword evidence="6" id="KW-0472">Membrane</keyword>
<keyword evidence="6" id="KW-0812">Transmembrane</keyword>
<protein>
    <submittedName>
        <fullName evidence="7">Testosterone 17-beta-dehydrogenase 3-like</fullName>
    </submittedName>
</protein>
<reference evidence="7" key="1">
    <citation type="submission" date="2022-02" db="EMBL/GenBank/DDBJ databases">
        <title>Atlantic sturgeon de novo genome assembly.</title>
        <authorList>
            <person name="Stock M."/>
            <person name="Klopp C."/>
            <person name="Guiguen Y."/>
            <person name="Cabau C."/>
            <person name="Parinello H."/>
            <person name="Santidrian Yebra-Pimentel E."/>
            <person name="Kuhl H."/>
            <person name="Dirks R.P."/>
            <person name="Guessner J."/>
            <person name="Wuertz S."/>
            <person name="Du K."/>
            <person name="Schartl M."/>
        </authorList>
    </citation>
    <scope>NUCLEOTIDE SEQUENCE</scope>
    <source>
        <strain evidence="7">STURGEONOMICS-FGT-2020</strain>
        <tissue evidence="7">Whole blood</tissue>
    </source>
</reference>
<dbReference type="CDD" id="cd05356">
    <property type="entry name" value="17beta-HSD1_like_SDR_c"/>
    <property type="match status" value="1"/>
</dbReference>
<evidence type="ECO:0000256" key="3">
    <source>
        <dbReference type="ARBA" id="ARBA00022955"/>
    </source>
</evidence>
<dbReference type="Gene3D" id="3.40.50.720">
    <property type="entry name" value="NAD(P)-binding Rossmann-like Domain"/>
    <property type="match status" value="1"/>
</dbReference>
<comment type="similarity">
    <text evidence="5">Belongs to the short-chain dehydrogenases/reductases (SDR) family.</text>
</comment>
<keyword evidence="3" id="KW-0444">Lipid biosynthesis</keyword>
<feature type="transmembrane region" description="Helical" evidence="6">
    <location>
        <begin position="6"/>
        <end position="24"/>
    </location>
</feature>
<dbReference type="InterPro" id="IPR051019">
    <property type="entry name" value="VLCFA-Steroid_DH"/>
</dbReference>
<keyword evidence="6" id="KW-1133">Transmembrane helix</keyword>
<dbReference type="SUPFAM" id="SSF51735">
    <property type="entry name" value="NAD(P)-binding Rossmann-fold domains"/>
    <property type="match status" value="1"/>
</dbReference>
<keyword evidence="3" id="KW-0443">Lipid metabolism</keyword>
<dbReference type="GO" id="GO:0005783">
    <property type="term" value="C:endoplasmic reticulum"/>
    <property type="evidence" value="ECO:0007669"/>
    <property type="project" value="UniProtKB-SubCell"/>
</dbReference>
<keyword evidence="3" id="KW-0752">Steroid biosynthesis</keyword>
<dbReference type="GO" id="GO:0006694">
    <property type="term" value="P:steroid biosynthetic process"/>
    <property type="evidence" value="ECO:0007669"/>
    <property type="project" value="UniProtKB-KW"/>
</dbReference>
<dbReference type="PANTHER" id="PTHR43899">
    <property type="entry name" value="RH59310P"/>
    <property type="match status" value="1"/>
</dbReference>